<gene>
    <name evidence="1" type="primary">TANC2.3</name>
    <name evidence="1" type="ORF">GBF38_022670</name>
</gene>
<comment type="caution">
    <text evidence="1">The sequence shown here is derived from an EMBL/GenBank/DDBJ whole genome shotgun (WGS) entry which is preliminary data.</text>
</comment>
<sequence>MIHSLQSSLKKRFRGIFVNVKMLSAASGEELPFADPVYIRSAILDPAFSMMWLQHDVLVTDDVKNDIVDKVKGEDEELGPPPSVDEAADALMTRLGFLLGEKAISGEPGSSYHAQDDGQRISPSSSLASSSASPCSTLQPPAGGEGSSNKHASPNHASVTSPTSTLESRDSGIIATLTSYSAESAAERDDGTKYPADGYHGSSLNLWQQVGRPVVASTSSSSMVAAGRANDGFLYRVEDNMAASTYSLNKLHPDRGP</sequence>
<dbReference type="EMBL" id="CM024808">
    <property type="protein sequence ID" value="KAG8006701.1"/>
    <property type="molecule type" value="Genomic_DNA"/>
</dbReference>
<feature type="non-terminal residue" evidence="1">
    <location>
        <position position="257"/>
    </location>
</feature>
<keyword evidence="2" id="KW-1185">Reference proteome</keyword>
<proteinExistence type="predicted"/>
<name>A0ACB7EXA7_NIBAL</name>
<evidence type="ECO:0000313" key="2">
    <source>
        <dbReference type="Proteomes" id="UP000805704"/>
    </source>
</evidence>
<evidence type="ECO:0000313" key="1">
    <source>
        <dbReference type="EMBL" id="KAG8006701.1"/>
    </source>
</evidence>
<dbReference type="Proteomes" id="UP000805704">
    <property type="component" value="Chromosome 20"/>
</dbReference>
<organism evidence="1 2">
    <name type="scientific">Nibea albiflora</name>
    <name type="common">Yellow drum</name>
    <name type="synonym">Corvina albiflora</name>
    <dbReference type="NCBI Taxonomy" id="240163"/>
    <lineage>
        <taxon>Eukaryota</taxon>
        <taxon>Metazoa</taxon>
        <taxon>Chordata</taxon>
        <taxon>Craniata</taxon>
        <taxon>Vertebrata</taxon>
        <taxon>Euteleostomi</taxon>
        <taxon>Actinopterygii</taxon>
        <taxon>Neopterygii</taxon>
        <taxon>Teleostei</taxon>
        <taxon>Neoteleostei</taxon>
        <taxon>Acanthomorphata</taxon>
        <taxon>Eupercaria</taxon>
        <taxon>Sciaenidae</taxon>
        <taxon>Nibea</taxon>
    </lineage>
</organism>
<protein>
    <submittedName>
        <fullName evidence="1">Protein TANC2</fullName>
    </submittedName>
</protein>
<accession>A0ACB7EXA7</accession>
<reference evidence="1" key="1">
    <citation type="submission" date="2020-04" db="EMBL/GenBank/DDBJ databases">
        <title>A chromosome-scale assembly and high-density genetic map of the yellow drum (Nibea albiflora) genome.</title>
        <authorList>
            <person name="Xu D."/>
            <person name="Zhang W."/>
            <person name="Chen R."/>
            <person name="Tan P."/>
            <person name="Wang L."/>
            <person name="Song H."/>
            <person name="Tian L."/>
            <person name="Zhu Q."/>
            <person name="Wang B."/>
        </authorList>
    </citation>
    <scope>NUCLEOTIDE SEQUENCE</scope>
    <source>
        <strain evidence="1">ZJHYS-2018</strain>
    </source>
</reference>